<evidence type="ECO:0000256" key="1">
    <source>
        <dbReference type="ARBA" id="ARBA00022553"/>
    </source>
</evidence>
<dbReference type="SUPFAM" id="SSF52172">
    <property type="entry name" value="CheY-like"/>
    <property type="match status" value="1"/>
</dbReference>
<sequence>MTLLLDNVDKDFLDVLEALVKLKKDIKLRDISELKKKKINNLPKKTKEIKKEVEIPTTEKITKEDGIKKPSTKSSHIFEIQNLKNNKLDIEDVVLKMDGDTIISLNDEPNINFSDEQKKIPPKEDTKSDQNLSNFQKPKDDLVEVEISTETKELTKIYTTEYKEVMRRVTEYVEEEVTEIIPTNPNEEENIVFNNVKIMVVEDNPINQKLMKHILTDPGIELTIVENGELAIQQRREKNFDLIFMDIAMPVMDGIEATRQIKAYERQNKLKAIPIIAVTANALKGDRERFMSQGLDEYCTKPVKKTTIYQMLKIFLPKELKGKKQKTKTIIKQVPKTLLKTFKEPTKVLKNIVKKEPVKFRKMVNKNSLINGEFVNYKDILICKDSGVENNFYKDTLQNVSQKIDTAQNSLEIENLLQNNLYRVIITGLTQAKIFKKVIKNTNPIAKVVVISDNPKDVDLDGVEVIDIKTSDTDILKFVKKYIF</sequence>
<evidence type="ECO:0000259" key="4">
    <source>
        <dbReference type="PROSITE" id="PS50110"/>
    </source>
</evidence>
<evidence type="ECO:0000256" key="2">
    <source>
        <dbReference type="PROSITE-ProRule" id="PRU00169"/>
    </source>
</evidence>
<accession>A0A7M1LG60</accession>
<dbReference type="CDD" id="cd17546">
    <property type="entry name" value="REC_hyHK_CKI1_RcsC-like"/>
    <property type="match status" value="1"/>
</dbReference>
<dbReference type="InterPro" id="IPR011006">
    <property type="entry name" value="CheY-like_superfamily"/>
</dbReference>
<keyword evidence="6" id="KW-1185">Reference proteome</keyword>
<dbReference type="OrthoDB" id="5468627at2"/>
<feature type="region of interest" description="Disordered" evidence="3">
    <location>
        <begin position="107"/>
        <end position="137"/>
    </location>
</feature>
<name>A0A7M1LG60_9BACT</name>
<gene>
    <name evidence="5" type="ORF">IMC76_00950</name>
</gene>
<evidence type="ECO:0000256" key="3">
    <source>
        <dbReference type="SAM" id="MobiDB-lite"/>
    </source>
</evidence>
<reference evidence="5 6" key="1">
    <citation type="submission" date="2020-10" db="EMBL/GenBank/DDBJ databases">
        <title>Campylobacter and Helicobacter PacBio genomes.</title>
        <authorList>
            <person name="Lane C."/>
        </authorList>
    </citation>
    <scope>NUCLEOTIDE SEQUENCE [LARGE SCALE GENOMIC DNA]</scope>
    <source>
        <strain evidence="5 6">2016D-0077</strain>
    </source>
</reference>
<dbReference type="AlphaFoldDB" id="A0A7M1LG60"/>
<dbReference type="Gene3D" id="3.40.50.2300">
    <property type="match status" value="1"/>
</dbReference>
<proteinExistence type="predicted"/>
<dbReference type="PROSITE" id="PS50110">
    <property type="entry name" value="RESPONSE_REGULATORY"/>
    <property type="match status" value="1"/>
</dbReference>
<keyword evidence="1 2" id="KW-0597">Phosphoprotein</keyword>
<feature type="domain" description="Response regulatory" evidence="4">
    <location>
        <begin position="197"/>
        <end position="316"/>
    </location>
</feature>
<dbReference type="SMART" id="SM00448">
    <property type="entry name" value="REC"/>
    <property type="match status" value="1"/>
</dbReference>
<evidence type="ECO:0000313" key="6">
    <source>
        <dbReference type="Proteomes" id="UP000594749"/>
    </source>
</evidence>
<protein>
    <submittedName>
        <fullName evidence="5">Response regulator</fullName>
    </submittedName>
</protein>
<dbReference type="GO" id="GO:0000160">
    <property type="term" value="P:phosphorelay signal transduction system"/>
    <property type="evidence" value="ECO:0007669"/>
    <property type="project" value="InterPro"/>
</dbReference>
<dbReference type="RefSeq" id="WP_025802982.1">
    <property type="nucleotide sequence ID" value="NZ_CP053842.1"/>
</dbReference>
<feature type="compositionally biased region" description="Basic and acidic residues" evidence="3">
    <location>
        <begin position="115"/>
        <end position="128"/>
    </location>
</feature>
<feature type="modified residue" description="4-aspartylphosphate" evidence="2">
    <location>
        <position position="246"/>
    </location>
</feature>
<organism evidence="5 6">
    <name type="scientific">Campylobacter corcagiensis</name>
    <dbReference type="NCBI Taxonomy" id="1448857"/>
    <lineage>
        <taxon>Bacteria</taxon>
        <taxon>Pseudomonadati</taxon>
        <taxon>Campylobacterota</taxon>
        <taxon>Epsilonproteobacteria</taxon>
        <taxon>Campylobacterales</taxon>
        <taxon>Campylobacteraceae</taxon>
        <taxon>Campylobacter</taxon>
    </lineage>
</organism>
<dbReference type="PANTHER" id="PTHR45339">
    <property type="entry name" value="HYBRID SIGNAL TRANSDUCTION HISTIDINE KINASE J"/>
    <property type="match status" value="1"/>
</dbReference>
<dbReference type="EMBL" id="CP063078">
    <property type="protein sequence ID" value="QOQ87420.1"/>
    <property type="molecule type" value="Genomic_DNA"/>
</dbReference>
<evidence type="ECO:0000313" key="5">
    <source>
        <dbReference type="EMBL" id="QOQ87420.1"/>
    </source>
</evidence>
<dbReference type="Proteomes" id="UP000594749">
    <property type="component" value="Chromosome"/>
</dbReference>
<dbReference type="Pfam" id="PF00072">
    <property type="entry name" value="Response_reg"/>
    <property type="match status" value="1"/>
</dbReference>
<dbReference type="InterPro" id="IPR001789">
    <property type="entry name" value="Sig_transdc_resp-reg_receiver"/>
</dbReference>
<dbReference type="PANTHER" id="PTHR45339:SF5">
    <property type="entry name" value="HISTIDINE KINASE"/>
    <property type="match status" value="1"/>
</dbReference>